<dbReference type="AlphaFoldDB" id="A0AA88VJX2"/>
<dbReference type="EMBL" id="JAVXUP010001553">
    <property type="protein sequence ID" value="KAK3010346.1"/>
    <property type="molecule type" value="Genomic_DNA"/>
</dbReference>
<dbReference type="GO" id="GO:0005506">
    <property type="term" value="F:iron ion binding"/>
    <property type="evidence" value="ECO:0007669"/>
    <property type="project" value="InterPro"/>
</dbReference>
<dbReference type="InterPro" id="IPR036396">
    <property type="entry name" value="Cyt_P450_sf"/>
</dbReference>
<dbReference type="Gene3D" id="1.10.630.10">
    <property type="entry name" value="Cytochrome P450"/>
    <property type="match status" value="1"/>
</dbReference>
<keyword evidence="2" id="KW-1185">Reference proteome</keyword>
<sequence>MFTFPKIATLQCLYSNNAFFHYELNRMLATNGIKMRSLKHIRMYHGDKVWEHPKEWKPERFLDENNDSVDLYKMMAFRGGKRRKLFFDILIHGGNIFDLLPRRFEKSAISISWVVLEEQRRYAKLKLNWVVRSSGVDYPFNQPKQLLASGDHPTILFFNPQQIVHTLSLSHTSKPQI</sequence>
<comment type="caution">
    <text evidence="1">The sequence shown here is derived from an EMBL/GenBank/DDBJ whole genome shotgun (WGS) entry which is preliminary data.</text>
</comment>
<accession>A0AA88VJX2</accession>
<evidence type="ECO:0000313" key="2">
    <source>
        <dbReference type="Proteomes" id="UP001188597"/>
    </source>
</evidence>
<dbReference type="GO" id="GO:0016705">
    <property type="term" value="F:oxidoreductase activity, acting on paired donors, with incorporation or reduction of molecular oxygen"/>
    <property type="evidence" value="ECO:0007669"/>
    <property type="project" value="InterPro"/>
</dbReference>
<proteinExistence type="predicted"/>
<dbReference type="Proteomes" id="UP001188597">
    <property type="component" value="Unassembled WGS sequence"/>
</dbReference>
<evidence type="ECO:0000313" key="1">
    <source>
        <dbReference type="EMBL" id="KAK3010346.1"/>
    </source>
</evidence>
<dbReference type="SUPFAM" id="SSF48264">
    <property type="entry name" value="Cytochrome P450"/>
    <property type="match status" value="1"/>
</dbReference>
<dbReference type="GO" id="GO:0020037">
    <property type="term" value="F:heme binding"/>
    <property type="evidence" value="ECO:0007669"/>
    <property type="project" value="InterPro"/>
</dbReference>
<organism evidence="1 2">
    <name type="scientific">Escallonia herrerae</name>
    <dbReference type="NCBI Taxonomy" id="1293975"/>
    <lineage>
        <taxon>Eukaryota</taxon>
        <taxon>Viridiplantae</taxon>
        <taxon>Streptophyta</taxon>
        <taxon>Embryophyta</taxon>
        <taxon>Tracheophyta</taxon>
        <taxon>Spermatophyta</taxon>
        <taxon>Magnoliopsida</taxon>
        <taxon>eudicotyledons</taxon>
        <taxon>Gunneridae</taxon>
        <taxon>Pentapetalae</taxon>
        <taxon>asterids</taxon>
        <taxon>campanulids</taxon>
        <taxon>Escalloniales</taxon>
        <taxon>Escalloniaceae</taxon>
        <taxon>Escallonia</taxon>
    </lineage>
</organism>
<name>A0AA88VJX2_9ASTE</name>
<dbReference type="GO" id="GO:0004497">
    <property type="term" value="F:monooxygenase activity"/>
    <property type="evidence" value="ECO:0007669"/>
    <property type="project" value="InterPro"/>
</dbReference>
<protein>
    <submittedName>
        <fullName evidence="1">Uncharacterized protein</fullName>
    </submittedName>
</protein>
<dbReference type="Pfam" id="PF00067">
    <property type="entry name" value="p450"/>
    <property type="match status" value="1"/>
</dbReference>
<reference evidence="1" key="1">
    <citation type="submission" date="2022-12" db="EMBL/GenBank/DDBJ databases">
        <title>Draft genome assemblies for two species of Escallonia (Escalloniales).</title>
        <authorList>
            <person name="Chanderbali A."/>
            <person name="Dervinis C."/>
            <person name="Anghel I."/>
            <person name="Soltis D."/>
            <person name="Soltis P."/>
            <person name="Zapata F."/>
        </authorList>
    </citation>
    <scope>NUCLEOTIDE SEQUENCE</scope>
    <source>
        <strain evidence="1">UCBG64.0493</strain>
        <tissue evidence="1">Leaf</tissue>
    </source>
</reference>
<dbReference type="InterPro" id="IPR001128">
    <property type="entry name" value="Cyt_P450"/>
</dbReference>
<gene>
    <name evidence="1" type="ORF">RJ639_010948</name>
</gene>